<accession>A0A0E9Q6H1</accession>
<evidence type="ECO:0000313" key="1">
    <source>
        <dbReference type="EMBL" id="JAH11925.1"/>
    </source>
</evidence>
<name>A0A0E9Q6H1_ANGAN</name>
<sequence length="61" mass="7016">MHSSEMRVSAQWMDQYRRSLEQLLRQLQHIPEVAAAGREIKRDAVCGLDGMCSRVTLWTGL</sequence>
<dbReference type="InterPro" id="IPR027897">
    <property type="entry name" value="DUF4559"/>
</dbReference>
<protein>
    <submittedName>
        <fullName evidence="1">Uncharacterized protein</fullName>
    </submittedName>
</protein>
<dbReference type="Pfam" id="PF15112">
    <property type="entry name" value="DUF4559"/>
    <property type="match status" value="1"/>
</dbReference>
<reference evidence="1" key="1">
    <citation type="submission" date="2014-11" db="EMBL/GenBank/DDBJ databases">
        <authorList>
            <person name="Amaro Gonzalez C."/>
        </authorList>
    </citation>
    <scope>NUCLEOTIDE SEQUENCE</scope>
</reference>
<dbReference type="AlphaFoldDB" id="A0A0E9Q6H1"/>
<dbReference type="EMBL" id="GBXM01096652">
    <property type="protein sequence ID" value="JAH11925.1"/>
    <property type="molecule type" value="Transcribed_RNA"/>
</dbReference>
<proteinExistence type="predicted"/>
<organism evidence="1">
    <name type="scientific">Anguilla anguilla</name>
    <name type="common">European freshwater eel</name>
    <name type="synonym">Muraena anguilla</name>
    <dbReference type="NCBI Taxonomy" id="7936"/>
    <lineage>
        <taxon>Eukaryota</taxon>
        <taxon>Metazoa</taxon>
        <taxon>Chordata</taxon>
        <taxon>Craniata</taxon>
        <taxon>Vertebrata</taxon>
        <taxon>Euteleostomi</taxon>
        <taxon>Actinopterygii</taxon>
        <taxon>Neopterygii</taxon>
        <taxon>Teleostei</taxon>
        <taxon>Anguilliformes</taxon>
        <taxon>Anguillidae</taxon>
        <taxon>Anguilla</taxon>
    </lineage>
</organism>
<reference evidence="1" key="2">
    <citation type="journal article" date="2015" name="Fish Shellfish Immunol.">
        <title>Early steps in the European eel (Anguilla anguilla)-Vibrio vulnificus interaction in the gills: Role of the RtxA13 toxin.</title>
        <authorList>
            <person name="Callol A."/>
            <person name="Pajuelo D."/>
            <person name="Ebbesson L."/>
            <person name="Teles M."/>
            <person name="MacKenzie S."/>
            <person name="Amaro C."/>
        </authorList>
    </citation>
    <scope>NUCLEOTIDE SEQUENCE</scope>
</reference>